<gene>
    <name evidence="2" type="ORF">GCM10011534_41960</name>
</gene>
<dbReference type="Pfam" id="PF00534">
    <property type="entry name" value="Glycos_transf_1"/>
    <property type="match status" value="1"/>
</dbReference>
<keyword evidence="3" id="KW-1185">Reference proteome</keyword>
<dbReference type="Proteomes" id="UP000649829">
    <property type="component" value="Unassembled WGS sequence"/>
</dbReference>
<dbReference type="InterPro" id="IPR001296">
    <property type="entry name" value="Glyco_trans_1"/>
</dbReference>
<dbReference type="CDD" id="cd03801">
    <property type="entry name" value="GT4_PimA-like"/>
    <property type="match status" value="1"/>
</dbReference>
<evidence type="ECO:0000259" key="1">
    <source>
        <dbReference type="Pfam" id="PF00534"/>
    </source>
</evidence>
<evidence type="ECO:0000313" key="2">
    <source>
        <dbReference type="EMBL" id="GGM15494.1"/>
    </source>
</evidence>
<sequence>MSAAGPAPGKGRVVILNDSSIARGGATGLALMSARMLRARGHAVSFISGDTGDGGALAAEGIEALALGGRLLLDRKRIEAVRSGLYNRAMGQRIAAEIAARDTAQTVYHLHGWSRILSPAVFDALRPVAARTYVHAHDYFLACPNGIYFDYRRGEVCGRVPLSASCLGTNCDRRSYGHKLWRVLRQRALRRAFGPGAPWAGVISLGPWMTEPLARGGVPERLITPVGNPARAFTTERVRAEAAERFCYIGRTERGKGVRTLCEAARLAGVKLRVIGDTALQPDLPDAFPEVAFTGWVDQGDIGRHLADCRALVVPSRYPEPFGLVAAEASRSGLPVLISDVMPLAREVADRRLGLAVNSRSAEALADDLRRAAALPAAELRDISIRAFAAEDTFSLTPEAWMDRLEALYARAAGAG</sequence>
<dbReference type="Gene3D" id="3.40.50.2000">
    <property type="entry name" value="Glycogen Phosphorylase B"/>
    <property type="match status" value="2"/>
</dbReference>
<dbReference type="EMBL" id="BMLF01000007">
    <property type="protein sequence ID" value="GGM15494.1"/>
    <property type="molecule type" value="Genomic_DNA"/>
</dbReference>
<dbReference type="PANTHER" id="PTHR12526:SF638">
    <property type="entry name" value="SPORE COAT PROTEIN SA"/>
    <property type="match status" value="1"/>
</dbReference>
<dbReference type="SUPFAM" id="SSF53756">
    <property type="entry name" value="UDP-Glycosyltransferase/glycogen phosphorylase"/>
    <property type="match status" value="1"/>
</dbReference>
<reference evidence="2" key="2">
    <citation type="submission" date="2020-09" db="EMBL/GenBank/DDBJ databases">
        <authorList>
            <person name="Sun Q."/>
            <person name="Zhou Y."/>
        </authorList>
    </citation>
    <scope>NUCLEOTIDE SEQUENCE</scope>
    <source>
        <strain evidence="2">CGMCC 1.6293</strain>
    </source>
</reference>
<reference evidence="2" key="1">
    <citation type="journal article" date="2014" name="Int. J. Syst. Evol. Microbiol.">
        <title>Complete genome sequence of Corynebacterium casei LMG S-19264T (=DSM 44701T), isolated from a smear-ripened cheese.</title>
        <authorList>
            <consortium name="US DOE Joint Genome Institute (JGI-PGF)"/>
            <person name="Walter F."/>
            <person name="Albersmeier A."/>
            <person name="Kalinowski J."/>
            <person name="Ruckert C."/>
        </authorList>
    </citation>
    <scope>NUCLEOTIDE SEQUENCE</scope>
    <source>
        <strain evidence="2">CGMCC 1.6293</strain>
    </source>
</reference>
<comment type="caution">
    <text evidence="2">The sequence shown here is derived from an EMBL/GenBank/DDBJ whole genome shotgun (WGS) entry which is preliminary data.</text>
</comment>
<dbReference type="GO" id="GO:0016757">
    <property type="term" value="F:glycosyltransferase activity"/>
    <property type="evidence" value="ECO:0007669"/>
    <property type="project" value="InterPro"/>
</dbReference>
<dbReference type="AlphaFoldDB" id="A0A917TAV3"/>
<proteinExistence type="predicted"/>
<accession>A0A917TAV3</accession>
<organism evidence="2 3">
    <name type="scientific">Pseudooceanicola nanhaiensis</name>
    <dbReference type="NCBI Taxonomy" id="375761"/>
    <lineage>
        <taxon>Bacteria</taxon>
        <taxon>Pseudomonadati</taxon>
        <taxon>Pseudomonadota</taxon>
        <taxon>Alphaproteobacteria</taxon>
        <taxon>Rhodobacterales</taxon>
        <taxon>Paracoccaceae</taxon>
        <taxon>Pseudooceanicola</taxon>
    </lineage>
</organism>
<feature type="domain" description="Glycosyl transferase family 1" evidence="1">
    <location>
        <begin position="242"/>
        <end position="379"/>
    </location>
</feature>
<protein>
    <submittedName>
        <fullName evidence="2">Polysaccharide biosynthesis protein</fullName>
    </submittedName>
</protein>
<dbReference type="PANTHER" id="PTHR12526">
    <property type="entry name" value="GLYCOSYLTRANSFERASE"/>
    <property type="match status" value="1"/>
</dbReference>
<name>A0A917TAV3_9RHOB</name>
<dbReference type="RefSeq" id="WP_036539083.1">
    <property type="nucleotide sequence ID" value="NZ_BMLF01000007.1"/>
</dbReference>
<evidence type="ECO:0000313" key="3">
    <source>
        <dbReference type="Proteomes" id="UP000649829"/>
    </source>
</evidence>